<gene>
    <name evidence="7" type="ORF">GWK63_12120</name>
</gene>
<dbReference type="Pfam" id="PF03772">
    <property type="entry name" value="Competence"/>
    <property type="match status" value="1"/>
</dbReference>
<organism evidence="7 8">
    <name type="scientific">Komagataeibacter rhaeticus</name>
    <dbReference type="NCBI Taxonomy" id="215221"/>
    <lineage>
        <taxon>Bacteria</taxon>
        <taxon>Pseudomonadati</taxon>
        <taxon>Pseudomonadota</taxon>
        <taxon>Alphaproteobacteria</taxon>
        <taxon>Acetobacterales</taxon>
        <taxon>Acetobacteraceae</taxon>
        <taxon>Komagataeibacter</taxon>
    </lineage>
</organism>
<evidence type="ECO:0000259" key="6">
    <source>
        <dbReference type="Pfam" id="PF03772"/>
    </source>
</evidence>
<comment type="subcellular location">
    <subcellularLocation>
        <location evidence="1">Cell membrane</location>
        <topology evidence="1">Multi-pass membrane protein</topology>
    </subcellularLocation>
</comment>
<dbReference type="RefSeq" id="WP_007399933.1">
    <property type="nucleotide sequence ID" value="NZ_CALMTF010000013.1"/>
</dbReference>
<sequence>MGQTVAAWLWGQHARFIVWLPVLLAAGIALYFALPWEPGGTWAFGMGMLVVASVTGRLLWGARLPVRMGCGVVGACAAGLLVAWGQAHRMPPFPDLPRRAVHLSGRVTGVDGQTLRDGTRVSRVGLADVRFLDGINIGMRPLRRQIMLRLRPDDPAVPVAGDTLSARALLAPPAFPAMPGGYDAQRRAWFGGLAGYGRALERVTSAHPRGPSGMAAWLRTLRQGLAQRIRTALPGPRGTIAATVLTGEDGVIDAETREAFADAGLAHLLAVAGLHLAIVMGLVMAVVRMGLALSEHAALFWPCRQIAGVAALLAGGGYVVLTGAHLPAQRSLIMAGLAVVALLAGRRPLSIRALAVAAAVLMVLAPEEVAELPLQMSMAAVMALVAGFDALRPVLSAWGHDVMWMRRVGARMARPLLASVLAGSACLPVGMAHFGTVQPWFVLANLLAVPLMSVWIMPWGLVSLLLMPLGAEKLALAPMGWGIGVVAWLAHLVAGLPVARVSVPAMGGGGLVLFFAGLCWLCLWAGRVRLLGALPVVLAVLSPWVGRMPVVLVAPDARMVGVVAGGQVLTGPGTHPDPFVLREWQRVTGLRAGLLPVEGRQGRVACRNGICRVAGQGGDIVLLLAARMPDAALCLGARVVVNLHGQAGCPGVGRVGRFDLWREGAYALYFRGGDGLEMRTDRATRGARPWVMRPGGAGMPDLPLAQAE</sequence>
<dbReference type="InterPro" id="IPR004477">
    <property type="entry name" value="ComEC_N"/>
</dbReference>
<evidence type="ECO:0000256" key="5">
    <source>
        <dbReference type="ARBA" id="ARBA00023136"/>
    </source>
</evidence>
<dbReference type="GO" id="GO:0005886">
    <property type="term" value="C:plasma membrane"/>
    <property type="evidence" value="ECO:0007669"/>
    <property type="project" value="UniProtKB-SubCell"/>
</dbReference>
<dbReference type="NCBIfam" id="TIGR00360">
    <property type="entry name" value="ComEC_N-term"/>
    <property type="match status" value="1"/>
</dbReference>
<accession>A0A181CD11</accession>
<feature type="domain" description="ComEC/Rec2-related protein" evidence="6">
    <location>
        <begin position="245"/>
        <end position="526"/>
    </location>
</feature>
<name>A0A181CD11_9PROT</name>
<keyword evidence="5" id="KW-0472">Membrane</keyword>
<dbReference type="EMBL" id="CP050139">
    <property type="protein sequence ID" value="QIP36124.1"/>
    <property type="molecule type" value="Genomic_DNA"/>
</dbReference>
<protein>
    <submittedName>
        <fullName evidence="7">ComEC family competence protein</fullName>
    </submittedName>
</protein>
<dbReference type="PANTHER" id="PTHR30619:SF1">
    <property type="entry name" value="RECOMBINATION PROTEIN 2"/>
    <property type="match status" value="1"/>
</dbReference>
<dbReference type="InterPro" id="IPR052159">
    <property type="entry name" value="Competence_DNA_uptake"/>
</dbReference>
<reference evidence="7 8" key="1">
    <citation type="submission" date="2020-03" db="EMBL/GenBank/DDBJ databases">
        <title>Isolation of cellulose-producing strains, genome characterization and application of the synthesized cellulose films as an economical and sustainable material for piezoelectric sensor construction.</title>
        <authorList>
            <person name="Mangayil R.K."/>
        </authorList>
    </citation>
    <scope>NUCLEOTIDE SEQUENCE [LARGE SCALE GENOMIC DNA]</scope>
    <source>
        <strain evidence="7 8">ENS 9a1a</strain>
    </source>
</reference>
<evidence type="ECO:0000256" key="4">
    <source>
        <dbReference type="ARBA" id="ARBA00022989"/>
    </source>
</evidence>
<proteinExistence type="predicted"/>
<evidence type="ECO:0000256" key="3">
    <source>
        <dbReference type="ARBA" id="ARBA00022692"/>
    </source>
</evidence>
<evidence type="ECO:0000313" key="7">
    <source>
        <dbReference type="EMBL" id="QIP36124.1"/>
    </source>
</evidence>
<keyword evidence="2" id="KW-1003">Cell membrane</keyword>
<dbReference type="KEGG" id="kre:GWK63_12120"/>
<keyword evidence="8" id="KW-1185">Reference proteome</keyword>
<evidence type="ECO:0000256" key="1">
    <source>
        <dbReference type="ARBA" id="ARBA00004651"/>
    </source>
</evidence>
<keyword evidence="4" id="KW-1133">Transmembrane helix</keyword>
<evidence type="ECO:0000256" key="2">
    <source>
        <dbReference type="ARBA" id="ARBA00022475"/>
    </source>
</evidence>
<dbReference type="Proteomes" id="UP000502533">
    <property type="component" value="Chromosome"/>
</dbReference>
<evidence type="ECO:0000313" key="8">
    <source>
        <dbReference type="Proteomes" id="UP000502533"/>
    </source>
</evidence>
<dbReference type="AlphaFoldDB" id="A0A181CD11"/>
<dbReference type="PANTHER" id="PTHR30619">
    <property type="entry name" value="DNA INTERNALIZATION/COMPETENCE PROTEIN COMEC/REC2"/>
    <property type="match status" value="1"/>
</dbReference>
<dbReference type="GeneID" id="85022907"/>
<keyword evidence="3" id="KW-0812">Transmembrane</keyword>